<dbReference type="RefSeq" id="XP_013893083.1">
    <property type="nucleotide sequence ID" value="XM_014037629.1"/>
</dbReference>
<dbReference type="GeneID" id="25731409"/>
<dbReference type="PANTHER" id="PTHR24359:SF1">
    <property type="entry name" value="INHIBITOR OF NUCLEAR FACTOR KAPPA-B KINASE EPSILON SUBUNIT HOMOLOG 1-RELATED"/>
    <property type="match status" value="1"/>
</dbReference>
<feature type="domain" description="Protein kinase" evidence="1">
    <location>
        <begin position="1"/>
        <end position="72"/>
    </location>
</feature>
<dbReference type="EMBL" id="KK104338">
    <property type="protein sequence ID" value="KIY94063.1"/>
    <property type="molecule type" value="Genomic_DNA"/>
</dbReference>
<dbReference type="SUPFAM" id="SSF56112">
    <property type="entry name" value="Protein kinase-like (PK-like)"/>
    <property type="match status" value="1"/>
</dbReference>
<dbReference type="Proteomes" id="UP000054498">
    <property type="component" value="Unassembled WGS sequence"/>
</dbReference>
<dbReference type="InterPro" id="IPR011009">
    <property type="entry name" value="Kinase-like_dom_sf"/>
</dbReference>
<dbReference type="GO" id="GO:0005524">
    <property type="term" value="F:ATP binding"/>
    <property type="evidence" value="ECO:0007669"/>
    <property type="project" value="InterPro"/>
</dbReference>
<name>A0A0D2KE02_9CHLO</name>
<reference evidence="2 3" key="1">
    <citation type="journal article" date="2013" name="BMC Genomics">
        <title>Reconstruction of the lipid metabolism for the microalga Monoraphidium neglectum from its genome sequence reveals characteristics suitable for biofuel production.</title>
        <authorList>
            <person name="Bogen C."/>
            <person name="Al-Dilaimi A."/>
            <person name="Albersmeier A."/>
            <person name="Wichmann J."/>
            <person name="Grundmann M."/>
            <person name="Rupp O."/>
            <person name="Lauersen K.J."/>
            <person name="Blifernez-Klassen O."/>
            <person name="Kalinowski J."/>
            <person name="Goesmann A."/>
            <person name="Mussgnug J.H."/>
            <person name="Kruse O."/>
        </authorList>
    </citation>
    <scope>NUCLEOTIDE SEQUENCE [LARGE SCALE GENOMIC DNA]</scope>
    <source>
        <strain evidence="2 3">SAG 48.87</strain>
    </source>
</reference>
<dbReference type="PROSITE" id="PS50011">
    <property type="entry name" value="PROTEIN_KINASE_DOM"/>
    <property type="match status" value="1"/>
</dbReference>
<protein>
    <recommendedName>
        <fullName evidence="1">Protein kinase domain-containing protein</fullName>
    </recommendedName>
</protein>
<dbReference type="KEGG" id="mng:MNEG_13900"/>
<dbReference type="AlphaFoldDB" id="A0A0D2KE02"/>
<dbReference type="Pfam" id="PF00069">
    <property type="entry name" value="Pkinase"/>
    <property type="match status" value="1"/>
</dbReference>
<keyword evidence="3" id="KW-1185">Reference proteome</keyword>
<dbReference type="InterPro" id="IPR000719">
    <property type="entry name" value="Prot_kinase_dom"/>
</dbReference>
<sequence length="72" mass="8395">MHSSDRQKVTEWASGGSLASFLSDRRHRRGVPEDLAAFILRQLWAAVERLHEHRVAYRDIKVKAFYRCLTVV</sequence>
<accession>A0A0D2KE02</accession>
<dbReference type="PANTHER" id="PTHR24359">
    <property type="entry name" value="SERINE/THREONINE-PROTEIN KINASE SBK1"/>
    <property type="match status" value="1"/>
</dbReference>
<organism evidence="2 3">
    <name type="scientific">Monoraphidium neglectum</name>
    <dbReference type="NCBI Taxonomy" id="145388"/>
    <lineage>
        <taxon>Eukaryota</taxon>
        <taxon>Viridiplantae</taxon>
        <taxon>Chlorophyta</taxon>
        <taxon>core chlorophytes</taxon>
        <taxon>Chlorophyceae</taxon>
        <taxon>CS clade</taxon>
        <taxon>Sphaeropleales</taxon>
        <taxon>Selenastraceae</taxon>
        <taxon>Monoraphidium</taxon>
    </lineage>
</organism>
<dbReference type="GO" id="GO:0004674">
    <property type="term" value="F:protein serine/threonine kinase activity"/>
    <property type="evidence" value="ECO:0007669"/>
    <property type="project" value="TreeGrafter"/>
</dbReference>
<proteinExistence type="predicted"/>
<evidence type="ECO:0000313" key="2">
    <source>
        <dbReference type="EMBL" id="KIY94063.1"/>
    </source>
</evidence>
<dbReference type="Gene3D" id="1.10.510.10">
    <property type="entry name" value="Transferase(Phosphotransferase) domain 1"/>
    <property type="match status" value="1"/>
</dbReference>
<gene>
    <name evidence="2" type="ORF">MNEG_13900</name>
</gene>
<evidence type="ECO:0000259" key="1">
    <source>
        <dbReference type="PROSITE" id="PS50011"/>
    </source>
</evidence>
<evidence type="ECO:0000313" key="3">
    <source>
        <dbReference type="Proteomes" id="UP000054498"/>
    </source>
</evidence>